<reference evidence="4" key="3">
    <citation type="submission" date="2015-06" db="UniProtKB">
        <authorList>
            <consortium name="EnsemblMetazoa"/>
        </authorList>
    </citation>
    <scope>IDENTIFICATION</scope>
</reference>
<name>T1EVQ7_HELRO</name>
<dbReference type="AlphaFoldDB" id="T1EVQ7"/>
<dbReference type="KEGG" id="hro:HELRODRAFT_164698"/>
<feature type="signal peptide" evidence="2">
    <location>
        <begin position="1"/>
        <end position="17"/>
    </location>
</feature>
<reference evidence="5" key="1">
    <citation type="submission" date="2012-12" db="EMBL/GenBank/DDBJ databases">
        <authorList>
            <person name="Hellsten U."/>
            <person name="Grimwood J."/>
            <person name="Chapman J.A."/>
            <person name="Shapiro H."/>
            <person name="Aerts A."/>
            <person name="Otillar R.P."/>
            <person name="Terry A.Y."/>
            <person name="Boore J.L."/>
            <person name="Simakov O."/>
            <person name="Marletaz F."/>
            <person name="Cho S.-J."/>
            <person name="Edsinger-Gonzales E."/>
            <person name="Havlak P."/>
            <person name="Kuo D.-H."/>
            <person name="Larsson T."/>
            <person name="Lv J."/>
            <person name="Arendt D."/>
            <person name="Savage R."/>
            <person name="Osoegawa K."/>
            <person name="de Jong P."/>
            <person name="Lindberg D.R."/>
            <person name="Seaver E.C."/>
            <person name="Weisblat D.A."/>
            <person name="Putnam N.H."/>
            <person name="Grigoriev I.V."/>
            <person name="Rokhsar D.S."/>
        </authorList>
    </citation>
    <scope>NUCLEOTIDE SEQUENCE</scope>
</reference>
<gene>
    <name evidence="4" type="primary">20200657</name>
    <name evidence="3" type="ORF">HELRODRAFT_164698</name>
</gene>
<dbReference type="EMBL" id="AMQM01001769">
    <property type="status" value="NOT_ANNOTATED_CDS"/>
    <property type="molecule type" value="Genomic_DNA"/>
</dbReference>
<keyword evidence="5" id="KW-1185">Reference proteome</keyword>
<dbReference type="InParanoid" id="T1EVQ7"/>
<feature type="region of interest" description="Disordered" evidence="1">
    <location>
        <begin position="28"/>
        <end position="91"/>
    </location>
</feature>
<dbReference type="HOGENOM" id="CLU_2006391_0_0_1"/>
<organism evidence="4 5">
    <name type="scientific">Helobdella robusta</name>
    <name type="common">Californian leech</name>
    <dbReference type="NCBI Taxonomy" id="6412"/>
    <lineage>
        <taxon>Eukaryota</taxon>
        <taxon>Metazoa</taxon>
        <taxon>Spiralia</taxon>
        <taxon>Lophotrochozoa</taxon>
        <taxon>Annelida</taxon>
        <taxon>Clitellata</taxon>
        <taxon>Hirudinea</taxon>
        <taxon>Rhynchobdellida</taxon>
        <taxon>Glossiphoniidae</taxon>
        <taxon>Helobdella</taxon>
    </lineage>
</organism>
<feature type="chain" id="PRO_5010980078" evidence="2">
    <location>
        <begin position="18"/>
        <end position="124"/>
    </location>
</feature>
<sequence length="124" mass="14210">MKLLAASFLLVICTNWAFDVRRYPTKYKELNKPQQQQPANDNSRYAHGYGKRTNPLLAPSTRMTSHEGWHADGGTTTEDTHTVTESGPVHSWPHQRFQQTFYQGSTVSSFRAIDTNEIENRQIL</sequence>
<dbReference type="RefSeq" id="XP_009028942.1">
    <property type="nucleotide sequence ID" value="XM_009030694.1"/>
</dbReference>
<feature type="compositionally biased region" description="Polar residues" evidence="1">
    <location>
        <begin position="32"/>
        <end position="43"/>
    </location>
</feature>
<evidence type="ECO:0000313" key="4">
    <source>
        <dbReference type="EnsemblMetazoa" id="HelroP164698"/>
    </source>
</evidence>
<dbReference type="Proteomes" id="UP000015101">
    <property type="component" value="Unassembled WGS sequence"/>
</dbReference>
<accession>T1EVQ7</accession>
<evidence type="ECO:0000313" key="3">
    <source>
        <dbReference type="EMBL" id="ESN92622.1"/>
    </source>
</evidence>
<dbReference type="GeneID" id="20200657"/>
<dbReference type="EMBL" id="KB097639">
    <property type="protein sequence ID" value="ESN92622.1"/>
    <property type="molecule type" value="Genomic_DNA"/>
</dbReference>
<protein>
    <submittedName>
        <fullName evidence="3 4">Uncharacterized protein</fullName>
    </submittedName>
</protein>
<reference evidence="3 5" key="2">
    <citation type="journal article" date="2013" name="Nature">
        <title>Insights into bilaterian evolution from three spiralian genomes.</title>
        <authorList>
            <person name="Simakov O."/>
            <person name="Marletaz F."/>
            <person name="Cho S.J."/>
            <person name="Edsinger-Gonzales E."/>
            <person name="Havlak P."/>
            <person name="Hellsten U."/>
            <person name="Kuo D.H."/>
            <person name="Larsson T."/>
            <person name="Lv J."/>
            <person name="Arendt D."/>
            <person name="Savage R."/>
            <person name="Osoegawa K."/>
            <person name="de Jong P."/>
            <person name="Grimwood J."/>
            <person name="Chapman J.A."/>
            <person name="Shapiro H."/>
            <person name="Aerts A."/>
            <person name="Otillar R.P."/>
            <person name="Terry A.Y."/>
            <person name="Boore J.L."/>
            <person name="Grigoriev I.V."/>
            <person name="Lindberg D.R."/>
            <person name="Seaver E.C."/>
            <person name="Weisblat D.A."/>
            <person name="Putnam N.H."/>
            <person name="Rokhsar D.S."/>
        </authorList>
    </citation>
    <scope>NUCLEOTIDE SEQUENCE</scope>
</reference>
<evidence type="ECO:0000256" key="1">
    <source>
        <dbReference type="SAM" id="MobiDB-lite"/>
    </source>
</evidence>
<keyword evidence="2" id="KW-0732">Signal</keyword>
<dbReference type="CTD" id="20200657"/>
<evidence type="ECO:0000256" key="2">
    <source>
        <dbReference type="SAM" id="SignalP"/>
    </source>
</evidence>
<evidence type="ECO:0000313" key="5">
    <source>
        <dbReference type="Proteomes" id="UP000015101"/>
    </source>
</evidence>
<dbReference type="EnsemblMetazoa" id="HelroT164698">
    <property type="protein sequence ID" value="HelroP164698"/>
    <property type="gene ID" value="HelroG164698"/>
</dbReference>
<proteinExistence type="predicted"/>